<proteinExistence type="inferred from homology"/>
<keyword evidence="3" id="KW-0645">Protease</keyword>
<accession>A0AA35SS33</accession>
<keyword evidence="2" id="KW-0732">Signal</keyword>
<gene>
    <name evidence="3" type="ORF">GBAR_LOCUS19454</name>
</gene>
<sequence length="305" mass="33847">MIIGVEFLFCFTLCGTVCLASPKPLIVWRESFERGTQSPLYSIYTRLYCANKQYVNMLQCTHAHTIIMVQSLLNEEGLAKVERVANMTQEALNQGNYAQATALWGEAEGVIESLTDNVDFYNILLHNVPDEGSVKSGRGPGRGLELAAMRHVMRLQQESLSQLMNGPIRQKLGDIPTNVTWGGQANDVFVKQTVDFMKDVVSTVDELLMKGVTVVVYTGQLDLIVDTMGTLAWIERLKWSGLPDFMTASRDPLYPPSGMPTNDTGAFLQTHENFSVFWIMKAGHMVPADAGEMALEMVKMIIGVD</sequence>
<feature type="chain" id="PRO_5041436078" evidence="2">
    <location>
        <begin position="21"/>
        <end position="305"/>
    </location>
</feature>
<dbReference type="InterPro" id="IPR001563">
    <property type="entry name" value="Peptidase_S10"/>
</dbReference>
<evidence type="ECO:0000256" key="1">
    <source>
        <dbReference type="ARBA" id="ARBA00009431"/>
    </source>
</evidence>
<keyword evidence="3" id="KW-0121">Carboxypeptidase</keyword>
<name>A0AA35SS33_GEOBA</name>
<dbReference type="EMBL" id="CASHTH010002741">
    <property type="protein sequence ID" value="CAI8034579.1"/>
    <property type="molecule type" value="Genomic_DNA"/>
</dbReference>
<dbReference type="InterPro" id="IPR029058">
    <property type="entry name" value="AB_hydrolase_fold"/>
</dbReference>
<evidence type="ECO:0000313" key="3">
    <source>
        <dbReference type="EMBL" id="CAI8034579.1"/>
    </source>
</evidence>
<dbReference type="Gene3D" id="3.40.50.1820">
    <property type="entry name" value="alpha/beta hydrolase"/>
    <property type="match status" value="1"/>
</dbReference>
<keyword evidence="4" id="KW-1185">Reference proteome</keyword>
<keyword evidence="3" id="KW-0378">Hydrolase</keyword>
<dbReference type="AlphaFoldDB" id="A0AA35SS33"/>
<dbReference type="GO" id="GO:0006508">
    <property type="term" value="P:proteolysis"/>
    <property type="evidence" value="ECO:0007669"/>
    <property type="project" value="InterPro"/>
</dbReference>
<dbReference type="GO" id="GO:0004185">
    <property type="term" value="F:serine-type carboxypeptidase activity"/>
    <property type="evidence" value="ECO:0007669"/>
    <property type="project" value="InterPro"/>
</dbReference>
<evidence type="ECO:0000256" key="2">
    <source>
        <dbReference type="SAM" id="SignalP"/>
    </source>
</evidence>
<dbReference type="Proteomes" id="UP001174909">
    <property type="component" value="Unassembled WGS sequence"/>
</dbReference>
<reference evidence="3" key="1">
    <citation type="submission" date="2023-03" db="EMBL/GenBank/DDBJ databases">
        <authorList>
            <person name="Steffen K."/>
            <person name="Cardenas P."/>
        </authorList>
    </citation>
    <scope>NUCLEOTIDE SEQUENCE</scope>
</reference>
<protein>
    <submittedName>
        <fullName evidence="3">Retinoid-inducible serine carboxypeptidase</fullName>
    </submittedName>
</protein>
<dbReference type="SUPFAM" id="SSF53474">
    <property type="entry name" value="alpha/beta-Hydrolases"/>
    <property type="match status" value="1"/>
</dbReference>
<comment type="similarity">
    <text evidence="1">Belongs to the peptidase S10 family.</text>
</comment>
<dbReference type="Pfam" id="PF00450">
    <property type="entry name" value="Peptidase_S10"/>
    <property type="match status" value="1"/>
</dbReference>
<comment type="caution">
    <text evidence="3">The sequence shown here is derived from an EMBL/GenBank/DDBJ whole genome shotgun (WGS) entry which is preliminary data.</text>
</comment>
<organism evidence="3 4">
    <name type="scientific">Geodia barretti</name>
    <name type="common">Barrett's horny sponge</name>
    <dbReference type="NCBI Taxonomy" id="519541"/>
    <lineage>
        <taxon>Eukaryota</taxon>
        <taxon>Metazoa</taxon>
        <taxon>Porifera</taxon>
        <taxon>Demospongiae</taxon>
        <taxon>Heteroscleromorpha</taxon>
        <taxon>Tetractinellida</taxon>
        <taxon>Astrophorina</taxon>
        <taxon>Geodiidae</taxon>
        <taxon>Geodia</taxon>
    </lineage>
</organism>
<feature type="signal peptide" evidence="2">
    <location>
        <begin position="1"/>
        <end position="20"/>
    </location>
</feature>
<evidence type="ECO:0000313" key="4">
    <source>
        <dbReference type="Proteomes" id="UP001174909"/>
    </source>
</evidence>